<keyword evidence="9" id="KW-0614">Plasmid</keyword>
<evidence type="ECO:0000256" key="2">
    <source>
        <dbReference type="ARBA" id="ARBA00022695"/>
    </source>
</evidence>
<name>A0AAU7P0E5_9GAMM</name>
<dbReference type="PROSITE" id="PS51459">
    <property type="entry name" value="FIDO"/>
    <property type="match status" value="1"/>
</dbReference>
<evidence type="ECO:0000256" key="1">
    <source>
        <dbReference type="ARBA" id="ARBA00022679"/>
    </source>
</evidence>
<dbReference type="PANTHER" id="PTHR39560">
    <property type="entry name" value="PROTEIN ADENYLYLTRANSFERASE FIC-RELATED"/>
    <property type="match status" value="1"/>
</dbReference>
<evidence type="ECO:0000256" key="4">
    <source>
        <dbReference type="ARBA" id="ARBA00022840"/>
    </source>
</evidence>
<protein>
    <recommendedName>
        <fullName evidence="5">protein adenylyltransferase</fullName>
        <ecNumber evidence="5">2.7.7.108</ecNumber>
    </recommendedName>
</protein>
<dbReference type="SUPFAM" id="SSF140931">
    <property type="entry name" value="Fic-like"/>
    <property type="match status" value="1"/>
</dbReference>
<dbReference type="PANTHER" id="PTHR39560:SF1">
    <property type="entry name" value="PROTEIN ADENYLYLTRANSFERASE FIC-RELATED"/>
    <property type="match status" value="1"/>
</dbReference>
<evidence type="ECO:0000256" key="5">
    <source>
        <dbReference type="ARBA" id="ARBA00034531"/>
    </source>
</evidence>
<keyword evidence="1" id="KW-0808">Transferase</keyword>
<dbReference type="InterPro" id="IPR003812">
    <property type="entry name" value="Fido"/>
</dbReference>
<keyword evidence="10" id="KW-1185">Reference proteome</keyword>
<dbReference type="GO" id="GO:0070733">
    <property type="term" value="F:AMPylase activity"/>
    <property type="evidence" value="ECO:0007669"/>
    <property type="project" value="UniProtKB-EC"/>
</dbReference>
<proteinExistence type="predicted"/>
<comment type="catalytic activity">
    <reaction evidence="7">
        <text>L-tyrosyl-[protein] + ATP = O-(5'-adenylyl)-L-tyrosyl-[protein] + diphosphate</text>
        <dbReference type="Rhea" id="RHEA:54288"/>
        <dbReference type="Rhea" id="RHEA-COMP:10136"/>
        <dbReference type="Rhea" id="RHEA-COMP:13846"/>
        <dbReference type="ChEBI" id="CHEBI:30616"/>
        <dbReference type="ChEBI" id="CHEBI:33019"/>
        <dbReference type="ChEBI" id="CHEBI:46858"/>
        <dbReference type="ChEBI" id="CHEBI:83624"/>
        <dbReference type="EC" id="2.7.7.108"/>
    </reaction>
</comment>
<evidence type="ECO:0000256" key="3">
    <source>
        <dbReference type="ARBA" id="ARBA00022741"/>
    </source>
</evidence>
<evidence type="ECO:0000313" key="9">
    <source>
        <dbReference type="EMBL" id="XBS22723.1"/>
    </source>
</evidence>
<keyword evidence="3" id="KW-0547">Nucleotide-binding</keyword>
<evidence type="ECO:0000259" key="8">
    <source>
        <dbReference type="PROSITE" id="PS51459"/>
    </source>
</evidence>
<dbReference type="AlphaFoldDB" id="A0AAU7P0E5"/>
<keyword evidence="4" id="KW-0067">ATP-binding</keyword>
<dbReference type="Gene3D" id="1.10.3290.10">
    <property type="entry name" value="Fido-like domain"/>
    <property type="match status" value="1"/>
</dbReference>
<dbReference type="GO" id="GO:0005524">
    <property type="term" value="F:ATP binding"/>
    <property type="evidence" value="ECO:0007669"/>
    <property type="project" value="UniProtKB-KW"/>
</dbReference>
<dbReference type="GO" id="GO:0051302">
    <property type="term" value="P:regulation of cell division"/>
    <property type="evidence" value="ECO:0007669"/>
    <property type="project" value="TreeGrafter"/>
</dbReference>
<feature type="domain" description="Fido" evidence="8">
    <location>
        <begin position="54"/>
        <end position="207"/>
    </location>
</feature>
<comment type="catalytic activity">
    <reaction evidence="6">
        <text>L-threonyl-[protein] + ATP = 3-O-(5'-adenylyl)-L-threonyl-[protein] + diphosphate</text>
        <dbReference type="Rhea" id="RHEA:54292"/>
        <dbReference type="Rhea" id="RHEA-COMP:11060"/>
        <dbReference type="Rhea" id="RHEA-COMP:13847"/>
        <dbReference type="ChEBI" id="CHEBI:30013"/>
        <dbReference type="ChEBI" id="CHEBI:30616"/>
        <dbReference type="ChEBI" id="CHEBI:33019"/>
        <dbReference type="ChEBI" id="CHEBI:138113"/>
        <dbReference type="EC" id="2.7.7.108"/>
    </reaction>
</comment>
<reference evidence="9 10" key="1">
    <citation type="journal article" date="2024" name="Microbiology">
        <title>Methylomarinum rosea sp. nov., a novel halophilic methanotrophic bacterium from the hypersaline Lake Elton.</title>
        <authorList>
            <person name="Suleimanov R.Z."/>
            <person name="Oshkin I.Y."/>
            <person name="Danilova O.V."/>
            <person name="Suzina N.E."/>
            <person name="Dedysh S.N."/>
        </authorList>
    </citation>
    <scope>NUCLEOTIDE SEQUENCE [LARGE SCALE GENOMIC DNA]</scope>
    <source>
        <strain evidence="9 10">Ch1-1</strain>
        <plasmid evidence="10">unnamed2</plasmid>
    </source>
</reference>
<gene>
    <name evidence="9" type="ORF">Q9L42_020650</name>
</gene>
<dbReference type="InterPro" id="IPR036597">
    <property type="entry name" value="Fido-like_dom_sf"/>
</dbReference>
<evidence type="ECO:0000256" key="7">
    <source>
        <dbReference type="ARBA" id="ARBA00048696"/>
    </source>
</evidence>
<evidence type="ECO:0000313" key="10">
    <source>
        <dbReference type="Proteomes" id="UP001225378"/>
    </source>
</evidence>
<dbReference type="EC" id="2.7.7.108" evidence="5"/>
<dbReference type="EMBL" id="CP157744">
    <property type="protein sequence ID" value="XBS22723.1"/>
    <property type="molecule type" value="Genomic_DNA"/>
</dbReference>
<evidence type="ECO:0000256" key="6">
    <source>
        <dbReference type="ARBA" id="ARBA00047939"/>
    </source>
</evidence>
<dbReference type="KEGG" id="mech:Q9L42_020650"/>
<geneLocation type="plasmid" evidence="9 10">
    <name>unnamed2</name>
</geneLocation>
<dbReference type="RefSeq" id="WP_349432817.1">
    <property type="nucleotide sequence ID" value="NZ_CP157744.1"/>
</dbReference>
<keyword evidence="2" id="KW-0548">Nucleotidyltransferase</keyword>
<organism evidence="9 10">
    <name type="scientific">Methylomarinum roseum</name>
    <dbReference type="NCBI Taxonomy" id="3067653"/>
    <lineage>
        <taxon>Bacteria</taxon>
        <taxon>Pseudomonadati</taxon>
        <taxon>Pseudomonadota</taxon>
        <taxon>Gammaproteobacteria</taxon>
        <taxon>Methylococcales</taxon>
        <taxon>Methylococcaceae</taxon>
        <taxon>Methylomarinum</taxon>
    </lineage>
</organism>
<dbReference type="Proteomes" id="UP001225378">
    <property type="component" value="Plasmid unnamed2"/>
</dbReference>
<dbReference type="Pfam" id="PF02661">
    <property type="entry name" value="Fic"/>
    <property type="match status" value="1"/>
</dbReference>
<sequence>MIDDYLYSGTQTLINRFGIQDKAVLDQIESDITADRVRELLAGDPDFNVFSDNLDEKLLRGIHKHLFVDLYEWAGDYRHCDVAKAEPLLNRKSVDYPPPYSFFEGEKLMEDAIKESLSQLGDSSFKTANKEEYIDKLARFATDLWVAHPFREGNTRTVTIFLRAVAKFHGKSLSGNLNNEEDGLRFRDMLVMASVGDADPLKQSLRRSLKFPKNVANNDISFENMSQKLQGFRRKKASEFGHVEDDLESNFSAKMN</sequence>
<accession>A0AAU7P0E5</accession>